<feature type="chain" id="PRO_5016336466" evidence="2">
    <location>
        <begin position="23"/>
        <end position="77"/>
    </location>
</feature>
<dbReference type="AlphaFoldDB" id="A0A316YRZ7"/>
<keyword evidence="2" id="KW-0732">Signal</keyword>
<evidence type="ECO:0000256" key="2">
    <source>
        <dbReference type="SAM" id="SignalP"/>
    </source>
</evidence>
<evidence type="ECO:0000313" key="3">
    <source>
        <dbReference type="EMBL" id="PWN91786.1"/>
    </source>
</evidence>
<feature type="signal peptide" evidence="2">
    <location>
        <begin position="1"/>
        <end position="22"/>
    </location>
</feature>
<feature type="region of interest" description="Disordered" evidence="1">
    <location>
        <begin position="34"/>
        <end position="57"/>
    </location>
</feature>
<reference evidence="3 4" key="1">
    <citation type="journal article" date="2018" name="Mol. Biol. Evol.">
        <title>Broad Genomic Sampling Reveals a Smut Pathogenic Ancestry of the Fungal Clade Ustilaginomycotina.</title>
        <authorList>
            <person name="Kijpornyongpan T."/>
            <person name="Mondo S.J."/>
            <person name="Barry K."/>
            <person name="Sandor L."/>
            <person name="Lee J."/>
            <person name="Lipzen A."/>
            <person name="Pangilinan J."/>
            <person name="LaButti K."/>
            <person name="Hainaut M."/>
            <person name="Henrissat B."/>
            <person name="Grigoriev I.V."/>
            <person name="Spatafora J.W."/>
            <person name="Aime M.C."/>
        </authorList>
    </citation>
    <scope>NUCLEOTIDE SEQUENCE [LARGE SCALE GENOMIC DNA]</scope>
    <source>
        <strain evidence="3 4">MCA 4198</strain>
    </source>
</reference>
<proteinExistence type="predicted"/>
<sequence length="77" mass="8613">MQPQLLLLFVLIVFSTIHQGFTQPVARSKCTSTQESKSALQKRGTCFSSNSKDSEWLSPCQSFPRRSLGFTDARTSL</sequence>
<dbReference type="RefSeq" id="XP_025378984.1">
    <property type="nucleotide sequence ID" value="XM_025521143.1"/>
</dbReference>
<accession>A0A316YRZ7</accession>
<keyword evidence="4" id="KW-1185">Reference proteome</keyword>
<dbReference type="InParanoid" id="A0A316YRZ7"/>
<evidence type="ECO:0000256" key="1">
    <source>
        <dbReference type="SAM" id="MobiDB-lite"/>
    </source>
</evidence>
<dbReference type="GeneID" id="37043059"/>
<dbReference type="EMBL" id="KZ819635">
    <property type="protein sequence ID" value="PWN91786.1"/>
    <property type="molecule type" value="Genomic_DNA"/>
</dbReference>
<dbReference type="Proteomes" id="UP000245768">
    <property type="component" value="Unassembled WGS sequence"/>
</dbReference>
<gene>
    <name evidence="3" type="ORF">FA10DRAFT_265631</name>
</gene>
<protein>
    <submittedName>
        <fullName evidence="3">Uncharacterized protein</fullName>
    </submittedName>
</protein>
<organism evidence="3 4">
    <name type="scientific">Acaromyces ingoldii</name>
    <dbReference type="NCBI Taxonomy" id="215250"/>
    <lineage>
        <taxon>Eukaryota</taxon>
        <taxon>Fungi</taxon>
        <taxon>Dikarya</taxon>
        <taxon>Basidiomycota</taxon>
        <taxon>Ustilaginomycotina</taxon>
        <taxon>Exobasidiomycetes</taxon>
        <taxon>Exobasidiales</taxon>
        <taxon>Cryptobasidiaceae</taxon>
        <taxon>Acaromyces</taxon>
    </lineage>
</organism>
<name>A0A316YRZ7_9BASI</name>
<evidence type="ECO:0000313" key="4">
    <source>
        <dbReference type="Proteomes" id="UP000245768"/>
    </source>
</evidence>